<dbReference type="EMBL" id="RBNI01006350">
    <property type="protein sequence ID" value="RUP46069.1"/>
    <property type="molecule type" value="Genomic_DNA"/>
</dbReference>
<reference evidence="1 2" key="1">
    <citation type="journal article" date="2018" name="New Phytol.">
        <title>Phylogenomics of Endogonaceae and evolution of mycorrhizas within Mucoromycota.</title>
        <authorList>
            <person name="Chang Y."/>
            <person name="Desiro A."/>
            <person name="Na H."/>
            <person name="Sandor L."/>
            <person name="Lipzen A."/>
            <person name="Clum A."/>
            <person name="Barry K."/>
            <person name="Grigoriev I.V."/>
            <person name="Martin F.M."/>
            <person name="Stajich J.E."/>
            <person name="Smith M.E."/>
            <person name="Bonito G."/>
            <person name="Spatafora J.W."/>
        </authorList>
    </citation>
    <scope>NUCLEOTIDE SEQUENCE [LARGE SCALE GENOMIC DNA]</scope>
    <source>
        <strain evidence="1 2">GMNB39</strain>
    </source>
</reference>
<dbReference type="AlphaFoldDB" id="A0A433D5G1"/>
<name>A0A433D5G1_9FUNG</name>
<evidence type="ECO:0000313" key="1">
    <source>
        <dbReference type="EMBL" id="RUP46069.1"/>
    </source>
</evidence>
<dbReference type="OrthoDB" id="10248542at2759"/>
<dbReference type="Proteomes" id="UP000268093">
    <property type="component" value="Unassembled WGS sequence"/>
</dbReference>
<evidence type="ECO:0000313" key="2">
    <source>
        <dbReference type="Proteomes" id="UP000268093"/>
    </source>
</evidence>
<gene>
    <name evidence="1" type="ORF">BC936DRAFT_147392</name>
</gene>
<sequence length="78" mass="8846">MSATNPFHVIRFRLQFQRATVTEAGVQITAPYSVETEWGFAEVGYGAQYIFESRCKGVLVAIVMVALFVIRSGRCRWK</sequence>
<protein>
    <submittedName>
        <fullName evidence="1">Uncharacterized protein</fullName>
    </submittedName>
</protein>
<accession>A0A433D5G1</accession>
<comment type="caution">
    <text evidence="1">The sequence shown here is derived from an EMBL/GenBank/DDBJ whole genome shotgun (WGS) entry which is preliminary data.</text>
</comment>
<organism evidence="1 2">
    <name type="scientific">Jimgerdemannia flammicorona</name>
    <dbReference type="NCBI Taxonomy" id="994334"/>
    <lineage>
        <taxon>Eukaryota</taxon>
        <taxon>Fungi</taxon>
        <taxon>Fungi incertae sedis</taxon>
        <taxon>Mucoromycota</taxon>
        <taxon>Mucoromycotina</taxon>
        <taxon>Endogonomycetes</taxon>
        <taxon>Endogonales</taxon>
        <taxon>Endogonaceae</taxon>
        <taxon>Jimgerdemannia</taxon>
    </lineage>
</organism>
<proteinExistence type="predicted"/>
<keyword evidence="2" id="KW-1185">Reference proteome</keyword>